<dbReference type="RefSeq" id="WP_052138339.1">
    <property type="nucleotide sequence ID" value="NZ_BJMC01000017.1"/>
</dbReference>
<evidence type="ECO:0000256" key="4">
    <source>
        <dbReference type="ARBA" id="ARBA00022833"/>
    </source>
</evidence>
<proteinExistence type="predicted"/>
<dbReference type="InterPro" id="IPR024079">
    <property type="entry name" value="MetalloPept_cat_dom_sf"/>
</dbReference>
<organism evidence="6 8">
    <name type="scientific">Nocardioides simplex</name>
    <name type="common">Arthrobacter simplex</name>
    <dbReference type="NCBI Taxonomy" id="2045"/>
    <lineage>
        <taxon>Bacteria</taxon>
        <taxon>Bacillati</taxon>
        <taxon>Actinomycetota</taxon>
        <taxon>Actinomycetes</taxon>
        <taxon>Propionibacteriales</taxon>
        <taxon>Nocardioidaceae</taxon>
        <taxon>Pimelobacter</taxon>
    </lineage>
</organism>
<name>A0A0C5WY38_NOCSI</name>
<evidence type="ECO:0000256" key="2">
    <source>
        <dbReference type="ARBA" id="ARBA00022723"/>
    </source>
</evidence>
<dbReference type="OrthoDB" id="4297752at2"/>
<evidence type="ECO:0000313" key="7">
    <source>
        <dbReference type="EMBL" id="KAB2809452.1"/>
    </source>
</evidence>
<dbReference type="InterPro" id="IPR001818">
    <property type="entry name" value="Pept_M10_metallopeptidase"/>
</dbReference>
<keyword evidence="2" id="KW-0479">Metal-binding</keyword>
<evidence type="ECO:0000313" key="9">
    <source>
        <dbReference type="Proteomes" id="UP000449906"/>
    </source>
</evidence>
<evidence type="ECO:0000259" key="5">
    <source>
        <dbReference type="Pfam" id="PF00413"/>
    </source>
</evidence>
<dbReference type="AlphaFoldDB" id="A0A0C5WY38"/>
<evidence type="ECO:0000256" key="1">
    <source>
        <dbReference type="ARBA" id="ARBA00022670"/>
    </source>
</evidence>
<dbReference type="Proteomes" id="UP000030300">
    <property type="component" value="Chromosome"/>
</dbReference>
<dbReference type="GO" id="GO:0004222">
    <property type="term" value="F:metalloendopeptidase activity"/>
    <property type="evidence" value="ECO:0007669"/>
    <property type="project" value="InterPro"/>
</dbReference>
<dbReference type="KEGG" id="psim:KR76_07450"/>
<accession>A0A0C5WY38</accession>
<evidence type="ECO:0000256" key="3">
    <source>
        <dbReference type="ARBA" id="ARBA00022801"/>
    </source>
</evidence>
<dbReference type="STRING" id="2045.KR76_07450"/>
<keyword evidence="8" id="KW-1185">Reference proteome</keyword>
<keyword evidence="1 7" id="KW-0645">Protease</keyword>
<gene>
    <name evidence="7" type="ORF">F9L07_20720</name>
    <name evidence="6" type="ORF">KR76_07450</name>
</gene>
<evidence type="ECO:0000313" key="6">
    <source>
        <dbReference type="EMBL" id="AJR18213.1"/>
    </source>
</evidence>
<dbReference type="Gene3D" id="3.40.390.10">
    <property type="entry name" value="Collagenase (Catalytic Domain)"/>
    <property type="match status" value="1"/>
</dbReference>
<keyword evidence="7" id="KW-0482">Metalloprotease</keyword>
<dbReference type="GO" id="GO:0006508">
    <property type="term" value="P:proteolysis"/>
    <property type="evidence" value="ECO:0007669"/>
    <property type="project" value="UniProtKB-KW"/>
</dbReference>
<feature type="domain" description="Peptidase M10 metallopeptidase" evidence="5">
    <location>
        <begin position="137"/>
        <end position="223"/>
    </location>
</feature>
<sequence>MSERWRSGAVLLLSAALFFVVLLIGPGSELDSLRRLVGLGGDRLGDPAEVGKGGTYAFLQHQRGSKDEPVTWDPCREVHYEINPDQAPGSDDDAVDFVREGVDEVAGITGLRFVYDGTTDRRPDTGGARFGRPEPVLIAWATDDEVDDLAGDVAGVGGATAQSGPGTEWRWYVTGGVTLDADSFDDLEDRRNGEGFQRAILLHELGHLVGLDHVDSDHELMHPDGSGLLDFASGDLNGLVRLGQGECR</sequence>
<dbReference type="GO" id="GO:0031012">
    <property type="term" value="C:extracellular matrix"/>
    <property type="evidence" value="ECO:0007669"/>
    <property type="project" value="InterPro"/>
</dbReference>
<dbReference type="GO" id="GO:0008270">
    <property type="term" value="F:zinc ion binding"/>
    <property type="evidence" value="ECO:0007669"/>
    <property type="project" value="InterPro"/>
</dbReference>
<dbReference type="EMBL" id="CP009896">
    <property type="protein sequence ID" value="AJR18213.1"/>
    <property type="molecule type" value="Genomic_DNA"/>
</dbReference>
<dbReference type="SUPFAM" id="SSF55486">
    <property type="entry name" value="Metalloproteases ('zincins'), catalytic domain"/>
    <property type="match status" value="1"/>
</dbReference>
<dbReference type="Pfam" id="PF00413">
    <property type="entry name" value="Peptidase_M10"/>
    <property type="match status" value="1"/>
</dbReference>
<keyword evidence="3" id="KW-0378">Hydrolase</keyword>
<reference evidence="7 9" key="2">
    <citation type="submission" date="2019-09" db="EMBL/GenBank/DDBJ databases">
        <title>Pimelobacter sp. isolated from Paulinella.</title>
        <authorList>
            <person name="Jeong S.E."/>
        </authorList>
    </citation>
    <scope>NUCLEOTIDE SEQUENCE [LARGE SCALE GENOMIC DNA]</scope>
    <source>
        <strain evidence="7 9">Pch-N</strain>
    </source>
</reference>
<protein>
    <submittedName>
        <fullName evidence="7">Matrixin family metalloprotease</fullName>
    </submittedName>
</protein>
<dbReference type="GeneID" id="96608767"/>
<reference evidence="6 8" key="1">
    <citation type="journal article" date="2015" name="Genome Announc.">
        <title>Complete Genome Sequence of Steroid-Transforming Nocardioides simplex VKM Ac-2033D.</title>
        <authorList>
            <person name="Shtratnikova V.Y."/>
            <person name="Schelkunov M.I."/>
            <person name="Pekov Y.A."/>
            <person name="Fokina V.V."/>
            <person name="Logacheva M.D."/>
            <person name="Sokolov S.L."/>
            <person name="Bragin E.Y."/>
            <person name="Ashapkin V.V."/>
            <person name="Donova M.V."/>
        </authorList>
    </citation>
    <scope>NUCLEOTIDE SEQUENCE [LARGE SCALE GENOMIC DNA]</scope>
    <source>
        <strain evidence="6 8">VKM Ac-2033D</strain>
    </source>
</reference>
<dbReference type="EMBL" id="WBVM01000002">
    <property type="protein sequence ID" value="KAB2809452.1"/>
    <property type="molecule type" value="Genomic_DNA"/>
</dbReference>
<dbReference type="Proteomes" id="UP000449906">
    <property type="component" value="Unassembled WGS sequence"/>
</dbReference>
<evidence type="ECO:0000313" key="8">
    <source>
        <dbReference type="Proteomes" id="UP000030300"/>
    </source>
</evidence>
<dbReference type="HOGENOM" id="CLU_055075_0_0_11"/>
<keyword evidence="4" id="KW-0862">Zinc</keyword>